<dbReference type="EMBL" id="BOOP01000020">
    <property type="protein sequence ID" value="GII39444.1"/>
    <property type="molecule type" value="Genomic_DNA"/>
</dbReference>
<accession>A0A8J3U6E4</accession>
<evidence type="ECO:0000259" key="1">
    <source>
        <dbReference type="Pfam" id="PF13460"/>
    </source>
</evidence>
<sequence>MAGIARADFTGSMTGDGEKRTTLVVGGTGKTGRRVVDRLRAADLPVLVGSRSGAPPFDWDDPGTWTAVLRGADSVYVTYYPDLAFPGAAAAIRAFARQAVASGARRLVLLSGRGEPEAQAAEQELRDSGADWTILRAAFFFQNFSEHFLLGPVLDGEIAMPAGEVGEPFVDAEDVADVAVAALTDDRHIGRVYELTGPRLLTFADAAAEIGEAAGRDVTYVPVTGEEYAAALSAEMPADEARALADLFESVLDGRNAHLSDDVRRVLGRPPRDFAEYAPDAAATGVWEAS</sequence>
<feature type="domain" description="NAD(P)-binding" evidence="1">
    <location>
        <begin position="26"/>
        <end position="185"/>
    </location>
</feature>
<dbReference type="InterPro" id="IPR051604">
    <property type="entry name" value="Ergot_Alk_Oxidoreductase"/>
</dbReference>
<keyword evidence="3" id="KW-1185">Reference proteome</keyword>
<dbReference type="PANTHER" id="PTHR43162">
    <property type="match status" value="1"/>
</dbReference>
<organism evidence="2 3">
    <name type="scientific">Planotetraspora phitsanulokensis</name>
    <dbReference type="NCBI Taxonomy" id="575192"/>
    <lineage>
        <taxon>Bacteria</taxon>
        <taxon>Bacillati</taxon>
        <taxon>Actinomycetota</taxon>
        <taxon>Actinomycetes</taxon>
        <taxon>Streptosporangiales</taxon>
        <taxon>Streptosporangiaceae</taxon>
        <taxon>Planotetraspora</taxon>
    </lineage>
</organism>
<proteinExistence type="predicted"/>
<name>A0A8J3U6E4_9ACTN</name>
<dbReference type="SUPFAM" id="SSF51735">
    <property type="entry name" value="NAD(P)-binding Rossmann-fold domains"/>
    <property type="match status" value="1"/>
</dbReference>
<dbReference type="Gene3D" id="3.90.25.10">
    <property type="entry name" value="UDP-galactose 4-epimerase, domain 1"/>
    <property type="match status" value="1"/>
</dbReference>
<dbReference type="Proteomes" id="UP000622547">
    <property type="component" value="Unassembled WGS sequence"/>
</dbReference>
<evidence type="ECO:0000313" key="3">
    <source>
        <dbReference type="Proteomes" id="UP000622547"/>
    </source>
</evidence>
<gene>
    <name evidence="2" type="ORF">Pph01_44470</name>
</gene>
<dbReference type="InterPro" id="IPR036291">
    <property type="entry name" value="NAD(P)-bd_dom_sf"/>
</dbReference>
<evidence type="ECO:0000313" key="2">
    <source>
        <dbReference type="EMBL" id="GII39444.1"/>
    </source>
</evidence>
<dbReference type="Pfam" id="PF13460">
    <property type="entry name" value="NAD_binding_10"/>
    <property type="match status" value="1"/>
</dbReference>
<dbReference type="InterPro" id="IPR016040">
    <property type="entry name" value="NAD(P)-bd_dom"/>
</dbReference>
<protein>
    <submittedName>
        <fullName evidence="2">NmrA family transcriptional regulator</fullName>
    </submittedName>
</protein>
<dbReference type="Gene3D" id="3.40.50.720">
    <property type="entry name" value="NAD(P)-binding Rossmann-like Domain"/>
    <property type="match status" value="1"/>
</dbReference>
<reference evidence="2 3" key="1">
    <citation type="submission" date="2021-01" db="EMBL/GenBank/DDBJ databases">
        <title>Whole genome shotgun sequence of Planotetraspora phitsanulokensis NBRC 104273.</title>
        <authorList>
            <person name="Komaki H."/>
            <person name="Tamura T."/>
        </authorList>
    </citation>
    <scope>NUCLEOTIDE SEQUENCE [LARGE SCALE GENOMIC DNA]</scope>
    <source>
        <strain evidence="2 3">NBRC 104273</strain>
    </source>
</reference>
<dbReference type="PANTHER" id="PTHR43162:SF1">
    <property type="entry name" value="PRESTALK A DIFFERENTIATION PROTEIN A"/>
    <property type="match status" value="1"/>
</dbReference>
<comment type="caution">
    <text evidence="2">The sequence shown here is derived from an EMBL/GenBank/DDBJ whole genome shotgun (WGS) entry which is preliminary data.</text>
</comment>
<dbReference type="AlphaFoldDB" id="A0A8J3U6E4"/>